<keyword evidence="4" id="KW-1185">Reference proteome</keyword>
<protein>
    <submittedName>
        <fullName evidence="3">Uncharacterized protein</fullName>
    </submittedName>
</protein>
<dbReference type="AlphaFoldDB" id="A0A0D0E541"/>
<dbReference type="EMBL" id="KN825270">
    <property type="protein sequence ID" value="KIK92520.1"/>
    <property type="molecule type" value="Genomic_DNA"/>
</dbReference>
<proteinExistence type="predicted"/>
<reference evidence="4" key="2">
    <citation type="submission" date="2015-01" db="EMBL/GenBank/DDBJ databases">
        <title>Evolutionary Origins and Diversification of the Mycorrhizal Mutualists.</title>
        <authorList>
            <consortium name="DOE Joint Genome Institute"/>
            <consortium name="Mycorrhizal Genomics Consortium"/>
            <person name="Kohler A."/>
            <person name="Kuo A."/>
            <person name="Nagy L.G."/>
            <person name="Floudas D."/>
            <person name="Copeland A."/>
            <person name="Barry K.W."/>
            <person name="Cichocki N."/>
            <person name="Veneault-Fourrey C."/>
            <person name="LaButti K."/>
            <person name="Lindquist E.A."/>
            <person name="Lipzen A."/>
            <person name="Lundell T."/>
            <person name="Morin E."/>
            <person name="Murat C."/>
            <person name="Riley R."/>
            <person name="Ohm R."/>
            <person name="Sun H."/>
            <person name="Tunlid A."/>
            <person name="Henrissat B."/>
            <person name="Grigoriev I.V."/>
            <person name="Hibbett D.S."/>
            <person name="Martin F."/>
        </authorList>
    </citation>
    <scope>NUCLEOTIDE SEQUENCE [LARGE SCALE GENOMIC DNA]</scope>
    <source>
        <strain evidence="4">Ve08.2h10</strain>
    </source>
</reference>
<evidence type="ECO:0000313" key="3">
    <source>
        <dbReference type="EMBL" id="KIK92520.1"/>
    </source>
</evidence>
<feature type="region of interest" description="Disordered" evidence="1">
    <location>
        <begin position="1"/>
        <end position="30"/>
    </location>
</feature>
<sequence>MSVSSSPTAFGGSPRSPRFQPSVHQIPTPGVEERPKRYVRTIINMISFVAGNPLSFQEPFVLDFWVISGVALLMIFMGIGLQIALHISNTRNGFGVPTTNSFFPTLLVVPLACFWSVVDWMLRWYQPYVTLSEGNAPASRSILLDYVDTWLHSQFAVLYYSLKHRHYLINLSTLTALSVVFLQPLAGALLQIRQVPHTSDYFALSTRTLALSPDISQLNAFLASAGFVDAAVYNNLQDPPFVHGGWTAAQFQAPPDSYLNGTLAVNTTGIKTEVNCVGPDSLNLTTTGGNYTASATFPGGCSASLLFNPANGDEQYSVLNVSNCAAVGVDITFQPVVFWFYLMGAASNNEPQVAGVYCNPTMSVFMMETSMNLNDGSLGDCTPLYSDVSSNNVTGSPLNGQSFNGVTFDQNDNVYIQSRAIAISSGVPGTIYRYASQQPNGLLSMFEDPYGFLTATIYIYTQHLAIAAQANYFGPTNTTIPARLTADITRLFVEALPAHLLSVLLIVIGLLGLVVHFIHKRTRRNLWLTSPPGSIAAIVSLTSRSGFGELLLPYDDERRMKNNLAGLKFCLDRRTGAIVAEEDFTAGKGGDTMALLHHKKRYS</sequence>
<name>A0A0D0E541_9AGAM</name>
<keyword evidence="2" id="KW-0472">Membrane</keyword>
<accession>A0A0D0E541</accession>
<dbReference type="InterPro" id="IPR021840">
    <property type="entry name" value="DUF3433"/>
</dbReference>
<feature type="transmembrane region" description="Helical" evidence="2">
    <location>
        <begin position="64"/>
        <end position="87"/>
    </location>
</feature>
<feature type="transmembrane region" description="Helical" evidence="2">
    <location>
        <begin position="167"/>
        <end position="190"/>
    </location>
</feature>
<dbReference type="STRING" id="930991.A0A0D0E541"/>
<gene>
    <name evidence="3" type="ORF">PAXRUDRAFT_829870</name>
</gene>
<evidence type="ECO:0000256" key="2">
    <source>
        <dbReference type="SAM" id="Phobius"/>
    </source>
</evidence>
<dbReference type="PANTHER" id="PTHR37544">
    <property type="entry name" value="SPRAY-RELATED"/>
    <property type="match status" value="1"/>
</dbReference>
<dbReference type="HOGENOM" id="CLU_021534_1_0_1"/>
<dbReference type="OrthoDB" id="3248909at2759"/>
<dbReference type="InParanoid" id="A0A0D0E541"/>
<feature type="non-terminal residue" evidence="3">
    <location>
        <position position="1"/>
    </location>
</feature>
<organism evidence="3 4">
    <name type="scientific">Paxillus rubicundulus Ve08.2h10</name>
    <dbReference type="NCBI Taxonomy" id="930991"/>
    <lineage>
        <taxon>Eukaryota</taxon>
        <taxon>Fungi</taxon>
        <taxon>Dikarya</taxon>
        <taxon>Basidiomycota</taxon>
        <taxon>Agaricomycotina</taxon>
        <taxon>Agaricomycetes</taxon>
        <taxon>Agaricomycetidae</taxon>
        <taxon>Boletales</taxon>
        <taxon>Paxilineae</taxon>
        <taxon>Paxillaceae</taxon>
        <taxon>Paxillus</taxon>
    </lineage>
</organism>
<evidence type="ECO:0000313" key="4">
    <source>
        <dbReference type="Proteomes" id="UP000054538"/>
    </source>
</evidence>
<feature type="transmembrane region" description="Helical" evidence="2">
    <location>
        <begin position="498"/>
        <end position="518"/>
    </location>
</feature>
<dbReference type="PANTHER" id="PTHR37544:SF1">
    <property type="entry name" value="PHOSPHORIBOSYLAMINOIMIDAZOLE-SUCCINOCARBOXAMIDE SYNTHASE"/>
    <property type="match status" value="1"/>
</dbReference>
<keyword evidence="2" id="KW-0812">Transmembrane</keyword>
<dbReference type="Proteomes" id="UP000054538">
    <property type="component" value="Unassembled WGS sequence"/>
</dbReference>
<feature type="transmembrane region" description="Helical" evidence="2">
    <location>
        <begin position="99"/>
        <end position="122"/>
    </location>
</feature>
<keyword evidence="2" id="KW-1133">Transmembrane helix</keyword>
<dbReference type="Pfam" id="PF11915">
    <property type="entry name" value="DUF3433"/>
    <property type="match status" value="1"/>
</dbReference>
<reference evidence="3 4" key="1">
    <citation type="submission" date="2014-04" db="EMBL/GenBank/DDBJ databases">
        <authorList>
            <consortium name="DOE Joint Genome Institute"/>
            <person name="Kuo A."/>
            <person name="Kohler A."/>
            <person name="Jargeat P."/>
            <person name="Nagy L.G."/>
            <person name="Floudas D."/>
            <person name="Copeland A."/>
            <person name="Barry K.W."/>
            <person name="Cichocki N."/>
            <person name="Veneault-Fourrey C."/>
            <person name="LaButti K."/>
            <person name="Lindquist E.A."/>
            <person name="Lipzen A."/>
            <person name="Lundell T."/>
            <person name="Morin E."/>
            <person name="Murat C."/>
            <person name="Sun H."/>
            <person name="Tunlid A."/>
            <person name="Henrissat B."/>
            <person name="Grigoriev I.V."/>
            <person name="Hibbett D.S."/>
            <person name="Martin F."/>
            <person name="Nordberg H.P."/>
            <person name="Cantor M.N."/>
            <person name="Hua S.X."/>
        </authorList>
    </citation>
    <scope>NUCLEOTIDE SEQUENCE [LARGE SCALE GENOMIC DNA]</scope>
    <source>
        <strain evidence="3 4">Ve08.2h10</strain>
    </source>
</reference>
<evidence type="ECO:0000256" key="1">
    <source>
        <dbReference type="SAM" id="MobiDB-lite"/>
    </source>
</evidence>